<evidence type="ECO:0000313" key="3">
    <source>
        <dbReference type="Proteomes" id="UP000485058"/>
    </source>
</evidence>
<reference evidence="2 3" key="1">
    <citation type="submission" date="2020-02" db="EMBL/GenBank/DDBJ databases">
        <title>Draft genome sequence of Haematococcus lacustris strain NIES-144.</title>
        <authorList>
            <person name="Morimoto D."/>
            <person name="Nakagawa S."/>
            <person name="Yoshida T."/>
            <person name="Sawayama S."/>
        </authorList>
    </citation>
    <scope>NUCLEOTIDE SEQUENCE [LARGE SCALE GENOMIC DNA]</scope>
    <source>
        <strain evidence="2 3">NIES-144</strain>
    </source>
</reference>
<proteinExistence type="predicted"/>
<gene>
    <name evidence="2" type="ORF">HaLaN_16662</name>
</gene>
<protein>
    <submittedName>
        <fullName evidence="2">PFK domain-containing protein</fullName>
    </submittedName>
</protein>
<sequence>MHLRCRNLDVSGSRNASIYRAARTRVSVVKGSPDAYLATPFSSGRVRDSTDGLVPDVLELRHLRPYLAPRDSPFVIDNNRGGGFVGDRDKVRLHTVEYESDESAGKLPTSLSLKPRASSTPAPIHHPRALVPLLGHLA</sequence>
<dbReference type="AlphaFoldDB" id="A0A699ZJF1"/>
<dbReference type="Proteomes" id="UP000485058">
    <property type="component" value="Unassembled WGS sequence"/>
</dbReference>
<evidence type="ECO:0000313" key="2">
    <source>
        <dbReference type="EMBL" id="GFH19679.1"/>
    </source>
</evidence>
<comment type="caution">
    <text evidence="2">The sequence shown here is derived from an EMBL/GenBank/DDBJ whole genome shotgun (WGS) entry which is preliminary data.</text>
</comment>
<feature type="compositionally biased region" description="Polar residues" evidence="1">
    <location>
        <begin position="109"/>
        <end position="121"/>
    </location>
</feature>
<organism evidence="2 3">
    <name type="scientific">Haematococcus lacustris</name>
    <name type="common">Green alga</name>
    <name type="synonym">Haematococcus pluvialis</name>
    <dbReference type="NCBI Taxonomy" id="44745"/>
    <lineage>
        <taxon>Eukaryota</taxon>
        <taxon>Viridiplantae</taxon>
        <taxon>Chlorophyta</taxon>
        <taxon>core chlorophytes</taxon>
        <taxon>Chlorophyceae</taxon>
        <taxon>CS clade</taxon>
        <taxon>Chlamydomonadales</taxon>
        <taxon>Haematococcaceae</taxon>
        <taxon>Haematococcus</taxon>
    </lineage>
</organism>
<dbReference type="EMBL" id="BLLF01001501">
    <property type="protein sequence ID" value="GFH19679.1"/>
    <property type="molecule type" value="Genomic_DNA"/>
</dbReference>
<feature type="region of interest" description="Disordered" evidence="1">
    <location>
        <begin position="104"/>
        <end position="125"/>
    </location>
</feature>
<evidence type="ECO:0000256" key="1">
    <source>
        <dbReference type="SAM" id="MobiDB-lite"/>
    </source>
</evidence>
<accession>A0A699ZJF1</accession>
<name>A0A699ZJF1_HAELA</name>
<keyword evidence="3" id="KW-1185">Reference proteome</keyword>